<dbReference type="PRINTS" id="PR00395">
    <property type="entry name" value="RIBOSOMALS2"/>
</dbReference>
<evidence type="ECO:0000256" key="2">
    <source>
        <dbReference type="ARBA" id="ARBA00022980"/>
    </source>
</evidence>
<reference evidence="7 8" key="1">
    <citation type="submission" date="2017-09" db="EMBL/GenBank/DDBJ databases">
        <title>Sphingomonas panjinensis sp.nov., isolated from oil-contaminated soil.</title>
        <authorList>
            <person name="Wang L."/>
            <person name="Chen L."/>
        </authorList>
    </citation>
    <scope>NUCLEOTIDE SEQUENCE [LARGE SCALE GENOMIC DNA]</scope>
    <source>
        <strain evidence="7 8">FW-11</strain>
    </source>
</reference>
<evidence type="ECO:0000313" key="8">
    <source>
        <dbReference type="Proteomes" id="UP000244162"/>
    </source>
</evidence>
<evidence type="ECO:0000313" key="7">
    <source>
        <dbReference type="EMBL" id="PTQ11609.1"/>
    </source>
</evidence>
<dbReference type="Gene3D" id="3.40.50.10490">
    <property type="entry name" value="Glucose-6-phosphate isomerase like protein, domain 1"/>
    <property type="match status" value="1"/>
</dbReference>
<dbReference type="InterPro" id="IPR018130">
    <property type="entry name" value="Ribosomal_uS2_CS"/>
</dbReference>
<protein>
    <recommendedName>
        <fullName evidence="4 5">Small ribosomal subunit protein uS2</fullName>
    </recommendedName>
</protein>
<dbReference type="InterPro" id="IPR005706">
    <property type="entry name" value="Ribosomal_uS2_bac/mit/plastid"/>
</dbReference>
<dbReference type="OrthoDB" id="9808036at2"/>
<evidence type="ECO:0000256" key="4">
    <source>
        <dbReference type="ARBA" id="ARBA00035256"/>
    </source>
</evidence>
<dbReference type="Gene3D" id="1.10.287.610">
    <property type="entry name" value="Helix hairpin bin"/>
    <property type="match status" value="1"/>
</dbReference>
<dbReference type="GO" id="GO:0022627">
    <property type="term" value="C:cytosolic small ribosomal subunit"/>
    <property type="evidence" value="ECO:0007669"/>
    <property type="project" value="TreeGrafter"/>
</dbReference>
<dbReference type="NCBIfam" id="TIGR01011">
    <property type="entry name" value="rpsB_bact"/>
    <property type="match status" value="1"/>
</dbReference>
<dbReference type="PANTHER" id="PTHR12534:SF0">
    <property type="entry name" value="SMALL RIBOSOMAL SUBUNIT PROTEIN US2M"/>
    <property type="match status" value="1"/>
</dbReference>
<dbReference type="GO" id="GO:0003735">
    <property type="term" value="F:structural constituent of ribosome"/>
    <property type="evidence" value="ECO:0007669"/>
    <property type="project" value="InterPro"/>
</dbReference>
<dbReference type="EMBL" id="NWBU01000007">
    <property type="protein sequence ID" value="PTQ11609.1"/>
    <property type="molecule type" value="Genomic_DNA"/>
</dbReference>
<dbReference type="PROSITE" id="PS00962">
    <property type="entry name" value="RIBOSOMAL_S2_1"/>
    <property type="match status" value="1"/>
</dbReference>
<dbReference type="RefSeq" id="WP_107967602.1">
    <property type="nucleotide sequence ID" value="NZ_NWBU01000007.1"/>
</dbReference>
<evidence type="ECO:0000256" key="1">
    <source>
        <dbReference type="ARBA" id="ARBA00006242"/>
    </source>
</evidence>
<dbReference type="AlphaFoldDB" id="A0A2T5FYJ4"/>
<dbReference type="Pfam" id="PF00318">
    <property type="entry name" value="Ribosomal_S2"/>
    <property type="match status" value="1"/>
</dbReference>
<evidence type="ECO:0000256" key="6">
    <source>
        <dbReference type="RuleBase" id="RU003631"/>
    </source>
</evidence>
<proteinExistence type="inferred from homology"/>
<evidence type="ECO:0000256" key="5">
    <source>
        <dbReference type="HAMAP-Rule" id="MF_00291"/>
    </source>
</evidence>
<dbReference type="InterPro" id="IPR001865">
    <property type="entry name" value="Ribosomal_uS2"/>
</dbReference>
<evidence type="ECO:0000256" key="3">
    <source>
        <dbReference type="ARBA" id="ARBA00023274"/>
    </source>
</evidence>
<keyword evidence="8" id="KW-1185">Reference proteome</keyword>
<dbReference type="HAMAP" id="MF_00291_B">
    <property type="entry name" value="Ribosomal_uS2_B"/>
    <property type="match status" value="1"/>
</dbReference>
<sequence length="250" mass="27160">MAAPTVSMQALLDAGAHFGHQTHRWNPKMKPYIFGDRNGIHIIDLSQTVPLFARALDFISQTVAHGGKVLFVGTKRQAQEPIADAARRSGQHFVNHRWLGGMLTNWKTISGSIKRYKALEEQLSGDTHGLTKKEVLQLTRERDKFELSLGGIRDMGGIPDVMFVIDANKEELAIKEANTLGIPVVAILDSNVDPSGIAFPIPANDDAARAIRLYCDAVAEAATRGNQGARQLRGEDFGASEAPPAEEALA</sequence>
<dbReference type="GO" id="GO:0006412">
    <property type="term" value="P:translation"/>
    <property type="evidence" value="ECO:0007669"/>
    <property type="project" value="UniProtKB-UniRule"/>
</dbReference>
<dbReference type="PANTHER" id="PTHR12534">
    <property type="entry name" value="30S RIBOSOMAL PROTEIN S2 PROKARYOTIC AND ORGANELLAR"/>
    <property type="match status" value="1"/>
</dbReference>
<keyword evidence="2 5" id="KW-0689">Ribosomal protein</keyword>
<name>A0A2T5FYJ4_9SPHN</name>
<gene>
    <name evidence="5 7" type="primary">rpsB</name>
    <name evidence="7" type="ORF">CLG96_09295</name>
</gene>
<dbReference type="InterPro" id="IPR023591">
    <property type="entry name" value="Ribosomal_uS2_flav_dom_sf"/>
</dbReference>
<comment type="caution">
    <text evidence="7">The sequence shown here is derived from an EMBL/GenBank/DDBJ whole genome shotgun (WGS) entry which is preliminary data.</text>
</comment>
<dbReference type="SUPFAM" id="SSF52313">
    <property type="entry name" value="Ribosomal protein S2"/>
    <property type="match status" value="1"/>
</dbReference>
<keyword evidence="3 5" id="KW-0687">Ribonucleoprotein</keyword>
<organism evidence="7 8">
    <name type="scientific">Sphingomonas oleivorans</name>
    <dbReference type="NCBI Taxonomy" id="1735121"/>
    <lineage>
        <taxon>Bacteria</taxon>
        <taxon>Pseudomonadati</taxon>
        <taxon>Pseudomonadota</taxon>
        <taxon>Alphaproteobacteria</taxon>
        <taxon>Sphingomonadales</taxon>
        <taxon>Sphingomonadaceae</taxon>
        <taxon>Sphingomonas</taxon>
    </lineage>
</organism>
<dbReference type="PROSITE" id="PS00963">
    <property type="entry name" value="RIBOSOMAL_S2_2"/>
    <property type="match status" value="1"/>
</dbReference>
<dbReference type="Proteomes" id="UP000244162">
    <property type="component" value="Unassembled WGS sequence"/>
</dbReference>
<accession>A0A2T5FYJ4</accession>
<comment type="similarity">
    <text evidence="1 5 6">Belongs to the universal ribosomal protein uS2 family.</text>
</comment>
<dbReference type="CDD" id="cd01425">
    <property type="entry name" value="RPS2"/>
    <property type="match status" value="1"/>
</dbReference>